<comment type="similarity">
    <text evidence="3 6">Belongs to the MoeA family.</text>
</comment>
<dbReference type="Pfam" id="PF03453">
    <property type="entry name" value="MoeA_N"/>
    <property type="match status" value="1"/>
</dbReference>
<dbReference type="Gene3D" id="3.90.105.10">
    <property type="entry name" value="Molybdopterin biosynthesis moea protein, domain 2"/>
    <property type="match status" value="1"/>
</dbReference>
<dbReference type="RefSeq" id="WP_026814438.1">
    <property type="nucleotide sequence ID" value="NZ_BMWP01000029.1"/>
</dbReference>
<dbReference type="GO" id="GO:0061599">
    <property type="term" value="F:molybdopterin molybdotransferase activity"/>
    <property type="evidence" value="ECO:0007669"/>
    <property type="project" value="UniProtKB-UniRule"/>
</dbReference>
<dbReference type="AlphaFoldDB" id="A0A918J3N9"/>
<comment type="function">
    <text evidence="1 6">Catalyzes the insertion of molybdate into adenylated molybdopterin with the concomitant release of AMP.</text>
</comment>
<evidence type="ECO:0000256" key="3">
    <source>
        <dbReference type="ARBA" id="ARBA00010763"/>
    </source>
</evidence>
<dbReference type="Gene3D" id="2.40.340.10">
    <property type="entry name" value="MoeA, C-terminal, domain IV"/>
    <property type="match status" value="1"/>
</dbReference>
<keyword evidence="6" id="KW-0479">Metal-binding</keyword>
<organism evidence="8 9">
    <name type="scientific">Arenibacter certesii</name>
    <dbReference type="NCBI Taxonomy" id="228955"/>
    <lineage>
        <taxon>Bacteria</taxon>
        <taxon>Pseudomonadati</taxon>
        <taxon>Bacteroidota</taxon>
        <taxon>Flavobacteriia</taxon>
        <taxon>Flavobacteriales</taxon>
        <taxon>Flavobacteriaceae</taxon>
        <taxon>Arenibacter</taxon>
    </lineage>
</organism>
<dbReference type="PANTHER" id="PTHR10192:SF5">
    <property type="entry name" value="GEPHYRIN"/>
    <property type="match status" value="1"/>
</dbReference>
<evidence type="ECO:0000256" key="5">
    <source>
        <dbReference type="ARBA" id="ARBA00047317"/>
    </source>
</evidence>
<dbReference type="InterPro" id="IPR005111">
    <property type="entry name" value="MoeA_C_domain_IV"/>
</dbReference>
<dbReference type="PROSITE" id="PS01079">
    <property type="entry name" value="MOCF_BIOSYNTHESIS_2"/>
    <property type="match status" value="1"/>
</dbReference>
<dbReference type="SUPFAM" id="SSF53218">
    <property type="entry name" value="Molybdenum cofactor biosynthesis proteins"/>
    <property type="match status" value="1"/>
</dbReference>
<reference evidence="8" key="1">
    <citation type="journal article" date="2014" name="Int. J. Syst. Evol. Microbiol.">
        <title>Complete genome sequence of Corynebacterium casei LMG S-19264T (=DSM 44701T), isolated from a smear-ripened cheese.</title>
        <authorList>
            <consortium name="US DOE Joint Genome Institute (JGI-PGF)"/>
            <person name="Walter F."/>
            <person name="Albersmeier A."/>
            <person name="Kalinowski J."/>
            <person name="Ruckert C."/>
        </authorList>
    </citation>
    <scope>NUCLEOTIDE SEQUENCE</scope>
    <source>
        <strain evidence="8">KCTC 12113</strain>
    </source>
</reference>
<comment type="cofactor">
    <cofactor evidence="6">
        <name>Mg(2+)</name>
        <dbReference type="ChEBI" id="CHEBI:18420"/>
    </cofactor>
</comment>
<dbReference type="Proteomes" id="UP000634668">
    <property type="component" value="Unassembled WGS sequence"/>
</dbReference>
<comment type="pathway">
    <text evidence="2 6">Cofactor biosynthesis; molybdopterin biosynthesis.</text>
</comment>
<keyword evidence="6" id="KW-0500">Molybdenum</keyword>
<dbReference type="Pfam" id="PF03454">
    <property type="entry name" value="MoeA_C"/>
    <property type="match status" value="1"/>
</dbReference>
<dbReference type="EC" id="2.10.1.1" evidence="6"/>
<evidence type="ECO:0000259" key="7">
    <source>
        <dbReference type="SMART" id="SM00852"/>
    </source>
</evidence>
<comment type="catalytic activity">
    <reaction evidence="5">
        <text>adenylyl-molybdopterin + molybdate = Mo-molybdopterin + AMP + H(+)</text>
        <dbReference type="Rhea" id="RHEA:35047"/>
        <dbReference type="ChEBI" id="CHEBI:15378"/>
        <dbReference type="ChEBI" id="CHEBI:36264"/>
        <dbReference type="ChEBI" id="CHEBI:62727"/>
        <dbReference type="ChEBI" id="CHEBI:71302"/>
        <dbReference type="ChEBI" id="CHEBI:456215"/>
        <dbReference type="EC" id="2.10.1.1"/>
    </reaction>
</comment>
<dbReference type="PANTHER" id="PTHR10192">
    <property type="entry name" value="MOLYBDOPTERIN BIOSYNTHESIS PROTEIN"/>
    <property type="match status" value="1"/>
</dbReference>
<protein>
    <recommendedName>
        <fullName evidence="6">Molybdopterin molybdenumtransferase</fullName>
        <ecNumber evidence="6">2.10.1.1</ecNumber>
    </recommendedName>
</protein>
<proteinExistence type="inferred from homology"/>
<dbReference type="InterPro" id="IPR036425">
    <property type="entry name" value="MoaB/Mog-like_dom_sf"/>
</dbReference>
<dbReference type="InterPro" id="IPR008284">
    <property type="entry name" value="MoCF_biosynth_CS"/>
</dbReference>
<gene>
    <name evidence="8" type="ORF">GCM10007383_33060</name>
</gene>
<dbReference type="GO" id="GO:0006777">
    <property type="term" value="P:Mo-molybdopterin cofactor biosynthetic process"/>
    <property type="evidence" value="ECO:0007669"/>
    <property type="project" value="UniProtKB-UniRule"/>
</dbReference>
<feature type="domain" description="MoaB/Mog" evidence="7">
    <location>
        <begin position="172"/>
        <end position="310"/>
    </location>
</feature>
<dbReference type="SUPFAM" id="SSF63867">
    <property type="entry name" value="MoeA C-terminal domain-like"/>
    <property type="match status" value="1"/>
</dbReference>
<evidence type="ECO:0000256" key="2">
    <source>
        <dbReference type="ARBA" id="ARBA00005046"/>
    </source>
</evidence>
<evidence type="ECO:0000256" key="6">
    <source>
        <dbReference type="RuleBase" id="RU365090"/>
    </source>
</evidence>
<dbReference type="Gene3D" id="3.40.980.10">
    <property type="entry name" value="MoaB/Mog-like domain"/>
    <property type="match status" value="1"/>
</dbReference>
<dbReference type="GO" id="GO:0046872">
    <property type="term" value="F:metal ion binding"/>
    <property type="evidence" value="ECO:0007669"/>
    <property type="project" value="UniProtKB-UniRule"/>
</dbReference>
<sequence length="393" mass="42137">MIDVKSALNLVLRHASLGSKTQEVALKAALDFVLAKDVISEIDMPPFRQSAMDGYALHMGESNSYKVIGEVKAGDAANPVLKAGEAVRIFTGAPVPDTANTVVMQEKVRVNGDKIVLVDPLNVNQNIRPNGEQIRSGAIALTKGTAINSARIGFLASLGITTITVYKKPTLSIIVTGNELITPGIKLSFGEIYESNGVMLSAVLSELGYKDTRLIKVEDDYNQTKEVLQKAINNSDVVLVTGGISVGDYDFVGKALNAIGVEEIFYKVNQKPGKPLFFGKKGEVSLFALPGNPAAALSCFYIYVYPLLKKSEGAYKTQLTRIAMPLSVDYSVRGNRAQFLKAQVEGSHVHILGGQSSAMLSAFGDANALVYIPEEVTEIKKGEGVETILLPAK</sequence>
<dbReference type="Pfam" id="PF00994">
    <property type="entry name" value="MoCF_biosynth"/>
    <property type="match status" value="1"/>
</dbReference>
<keyword evidence="6" id="KW-0460">Magnesium</keyword>
<accession>A0A918J3N9</accession>
<reference evidence="8" key="2">
    <citation type="submission" date="2020-09" db="EMBL/GenBank/DDBJ databases">
        <authorList>
            <person name="Sun Q."/>
            <person name="Kim S."/>
        </authorList>
    </citation>
    <scope>NUCLEOTIDE SEQUENCE</scope>
    <source>
        <strain evidence="8">KCTC 12113</strain>
    </source>
</reference>
<dbReference type="EMBL" id="BMWP01000029">
    <property type="protein sequence ID" value="GGW46172.1"/>
    <property type="molecule type" value="Genomic_DNA"/>
</dbReference>
<dbReference type="GO" id="GO:0005829">
    <property type="term" value="C:cytosol"/>
    <property type="evidence" value="ECO:0007669"/>
    <property type="project" value="TreeGrafter"/>
</dbReference>
<dbReference type="InterPro" id="IPR036688">
    <property type="entry name" value="MoeA_C_domain_IV_sf"/>
</dbReference>
<name>A0A918J3N9_9FLAO</name>
<evidence type="ECO:0000313" key="8">
    <source>
        <dbReference type="EMBL" id="GGW46172.1"/>
    </source>
</evidence>
<dbReference type="CDD" id="cd00887">
    <property type="entry name" value="MoeA"/>
    <property type="match status" value="1"/>
</dbReference>
<keyword evidence="4 6" id="KW-0501">Molybdenum cofactor biosynthesis</keyword>
<dbReference type="Gene3D" id="2.170.190.11">
    <property type="entry name" value="Molybdopterin biosynthesis moea protein, domain 3"/>
    <property type="match status" value="1"/>
</dbReference>
<dbReference type="InterPro" id="IPR005110">
    <property type="entry name" value="MoeA_linker/N"/>
</dbReference>
<dbReference type="InterPro" id="IPR001453">
    <property type="entry name" value="MoaB/Mog_dom"/>
</dbReference>
<dbReference type="NCBIfam" id="NF045515">
    <property type="entry name" value="Glp_gephyrin"/>
    <property type="match status" value="1"/>
</dbReference>
<evidence type="ECO:0000256" key="4">
    <source>
        <dbReference type="ARBA" id="ARBA00023150"/>
    </source>
</evidence>
<dbReference type="NCBIfam" id="TIGR00177">
    <property type="entry name" value="molyb_syn"/>
    <property type="match status" value="1"/>
</dbReference>
<comment type="caution">
    <text evidence="8">The sequence shown here is derived from an EMBL/GenBank/DDBJ whole genome shotgun (WGS) entry which is preliminary data.</text>
</comment>
<dbReference type="SMART" id="SM00852">
    <property type="entry name" value="MoCF_biosynth"/>
    <property type="match status" value="1"/>
</dbReference>
<keyword evidence="6" id="KW-0808">Transferase</keyword>
<dbReference type="SUPFAM" id="SSF63882">
    <property type="entry name" value="MoeA N-terminal region -like"/>
    <property type="match status" value="1"/>
</dbReference>
<evidence type="ECO:0000256" key="1">
    <source>
        <dbReference type="ARBA" id="ARBA00002901"/>
    </source>
</evidence>
<dbReference type="InterPro" id="IPR036135">
    <property type="entry name" value="MoeA_linker/N_sf"/>
</dbReference>
<keyword evidence="9" id="KW-1185">Reference proteome</keyword>
<dbReference type="InterPro" id="IPR038987">
    <property type="entry name" value="MoeA-like"/>
</dbReference>
<evidence type="ECO:0000313" key="9">
    <source>
        <dbReference type="Proteomes" id="UP000634668"/>
    </source>
</evidence>